<comment type="function">
    <text evidence="10">Part of the ABC transporter complex MalEFGK involved in maltose/maltodextrin import. Probably responsible for the translocation of the substrate across the membrane.</text>
</comment>
<feature type="transmembrane region" description="Helical" evidence="9">
    <location>
        <begin position="150"/>
        <end position="176"/>
    </location>
</feature>
<dbReference type="PANTHER" id="PTHR47314:SF1">
    <property type="entry name" value="MALTOSE_MALTODEXTRIN TRANSPORT SYSTEM PERMEASE PROTEIN MALF"/>
    <property type="match status" value="1"/>
</dbReference>
<evidence type="ECO:0000256" key="9">
    <source>
        <dbReference type="RuleBase" id="RU363032"/>
    </source>
</evidence>
<name>A0A1H9ZRM3_9FIRM</name>
<evidence type="ECO:0000256" key="2">
    <source>
        <dbReference type="ARBA" id="ARBA00009047"/>
    </source>
</evidence>
<keyword evidence="4 10" id="KW-1003">Cell membrane</keyword>
<dbReference type="STRING" id="1120990.SAMN03080614_101216"/>
<dbReference type="PROSITE" id="PS50928">
    <property type="entry name" value="ABC_TM1"/>
    <property type="match status" value="1"/>
</dbReference>
<feature type="transmembrane region" description="Helical" evidence="9">
    <location>
        <begin position="55"/>
        <end position="73"/>
    </location>
</feature>
<feature type="transmembrane region" description="Helical" evidence="9">
    <location>
        <begin position="348"/>
        <end position="369"/>
    </location>
</feature>
<evidence type="ECO:0000256" key="4">
    <source>
        <dbReference type="ARBA" id="ARBA00022475"/>
    </source>
</evidence>
<evidence type="ECO:0000259" key="11">
    <source>
        <dbReference type="PROSITE" id="PS50928"/>
    </source>
</evidence>
<dbReference type="Gene3D" id="1.10.3720.10">
    <property type="entry name" value="MetI-like"/>
    <property type="match status" value="1"/>
</dbReference>
<gene>
    <name evidence="12" type="ORF">SAMN03080614_101216</name>
</gene>
<protein>
    <recommendedName>
        <fullName evidence="10">Maltose/maltodextrin transport system permease protein</fullName>
    </recommendedName>
</protein>
<feature type="transmembrane region" description="Helical" evidence="9">
    <location>
        <begin position="304"/>
        <end position="327"/>
    </location>
</feature>
<keyword evidence="5 10" id="KW-0762">Sugar transport</keyword>
<dbReference type="AlphaFoldDB" id="A0A1H9ZRM3"/>
<proteinExistence type="inferred from homology"/>
<evidence type="ECO:0000256" key="10">
    <source>
        <dbReference type="RuleBase" id="RU367050"/>
    </source>
</evidence>
<evidence type="ECO:0000256" key="7">
    <source>
        <dbReference type="ARBA" id="ARBA00022989"/>
    </source>
</evidence>
<dbReference type="CDD" id="cd06261">
    <property type="entry name" value="TM_PBP2"/>
    <property type="match status" value="1"/>
</dbReference>
<comment type="subcellular location">
    <subcellularLocation>
        <location evidence="1 9">Cell membrane</location>
        <topology evidence="1 9">Multi-pass membrane protein</topology>
    </subcellularLocation>
</comment>
<keyword evidence="8 9" id="KW-0472">Membrane</keyword>
<evidence type="ECO:0000256" key="3">
    <source>
        <dbReference type="ARBA" id="ARBA00022448"/>
    </source>
</evidence>
<evidence type="ECO:0000256" key="1">
    <source>
        <dbReference type="ARBA" id="ARBA00004651"/>
    </source>
</evidence>
<feature type="transmembrane region" description="Helical" evidence="9">
    <location>
        <begin position="214"/>
        <end position="241"/>
    </location>
</feature>
<dbReference type="GO" id="GO:1990060">
    <property type="term" value="C:maltose transport complex"/>
    <property type="evidence" value="ECO:0007669"/>
    <property type="project" value="TreeGrafter"/>
</dbReference>
<comment type="similarity">
    <text evidence="2 10">Belongs to the binding-protein-dependent transport system permease family. MalFG subfamily.</text>
</comment>
<keyword evidence="3 9" id="KW-0813">Transport</keyword>
<keyword evidence="6 9" id="KW-0812">Transmembrane</keyword>
<evidence type="ECO:0000313" key="12">
    <source>
        <dbReference type="EMBL" id="SES84019.1"/>
    </source>
</evidence>
<dbReference type="SUPFAM" id="SSF161098">
    <property type="entry name" value="MetI-like"/>
    <property type="match status" value="1"/>
</dbReference>
<feature type="transmembrane region" description="Helical" evidence="9">
    <location>
        <begin position="93"/>
        <end position="115"/>
    </location>
</feature>
<evidence type="ECO:0000313" key="13">
    <source>
        <dbReference type="Proteomes" id="UP000243819"/>
    </source>
</evidence>
<dbReference type="Proteomes" id="UP000243819">
    <property type="component" value="Unassembled WGS sequence"/>
</dbReference>
<dbReference type="SUPFAM" id="SSF160964">
    <property type="entry name" value="MalF N-terminal region-like"/>
    <property type="match status" value="1"/>
</dbReference>
<dbReference type="GO" id="GO:0015423">
    <property type="term" value="F:ABC-type maltose transporter activity"/>
    <property type="evidence" value="ECO:0007669"/>
    <property type="project" value="TreeGrafter"/>
</dbReference>
<feature type="transmembrane region" description="Helical" evidence="9">
    <location>
        <begin position="253"/>
        <end position="274"/>
    </location>
</feature>
<feature type="transmembrane region" description="Helical" evidence="9">
    <location>
        <begin position="417"/>
        <end position="437"/>
    </location>
</feature>
<dbReference type="InterPro" id="IPR000515">
    <property type="entry name" value="MetI-like"/>
</dbReference>
<dbReference type="PANTHER" id="PTHR47314">
    <property type="entry name" value="MALTOSE/MALTODEXTRIN TRANSPORT SYSTEM PERMEASE PROTEIN MALF"/>
    <property type="match status" value="1"/>
</dbReference>
<keyword evidence="7 9" id="KW-1133">Transmembrane helix</keyword>
<dbReference type="Pfam" id="PF00528">
    <property type="entry name" value="BPD_transp_1"/>
    <property type="match status" value="1"/>
</dbReference>
<organism evidence="12 13">
    <name type="scientific">Anaerobranca gottschalkii DSM 13577</name>
    <dbReference type="NCBI Taxonomy" id="1120990"/>
    <lineage>
        <taxon>Bacteria</taxon>
        <taxon>Bacillati</taxon>
        <taxon>Bacillota</taxon>
        <taxon>Clostridia</taxon>
        <taxon>Eubacteriales</taxon>
        <taxon>Proteinivoracaceae</taxon>
        <taxon>Anaerobranca</taxon>
    </lineage>
</organism>
<feature type="domain" description="ABC transmembrane type-1" evidence="11">
    <location>
        <begin position="215"/>
        <end position="436"/>
    </location>
</feature>
<keyword evidence="13" id="KW-1185">Reference proteome</keyword>
<dbReference type="GO" id="GO:0042956">
    <property type="term" value="P:maltodextrin transmembrane transport"/>
    <property type="evidence" value="ECO:0007669"/>
    <property type="project" value="TreeGrafter"/>
</dbReference>
<dbReference type="EMBL" id="FOIF01000012">
    <property type="protein sequence ID" value="SES84019.1"/>
    <property type="molecule type" value="Genomic_DNA"/>
</dbReference>
<dbReference type="InterPro" id="IPR035906">
    <property type="entry name" value="MetI-like_sf"/>
</dbReference>
<evidence type="ECO:0000256" key="6">
    <source>
        <dbReference type="ARBA" id="ARBA00022692"/>
    </source>
</evidence>
<evidence type="ECO:0000256" key="8">
    <source>
        <dbReference type="ARBA" id="ARBA00023136"/>
    </source>
</evidence>
<evidence type="ECO:0000256" key="5">
    <source>
        <dbReference type="ARBA" id="ARBA00022597"/>
    </source>
</evidence>
<sequence>MNIINLGVSLKVMKVKIVSQQPEQIYGTRHANIATILSLLFMGLGQLYNRQWIKGFSLMIFQIFALIIGFRPMHYALWAITSLGEQPMRDHSLFLMIDAIIIFIIFALFLAIYISNVVDARKTGRLLDMGIPAPGIKQSLNTLKEKGFPLLLLTPGFLLLLFFTAMPLIFAISIGFTNYTASTSPPRHILEWVGFTNFVRVFTLEAWRTTFFQVLGWTLIWTVVSTLSTFLLGLLLAILLNHPKLKFRRLFRTLLILPWAIPGFISILVFRGLFNDQFGHINQMLINLGLGRIPWFTDGFWSRIMVLLVNLWLGFPWFMILCSGVLQSISSEIYDAAEVDGASGFQKFWRITLPLVLYSVAPLLIMSFAHNFNNFNVVYLLTGGGPALVGSRGAGATDILITWVFKITFDELFRYNYASAISLVIFFFVAGVSIWNFRRTRQFQEEDVIS</sequence>
<reference evidence="13" key="1">
    <citation type="submission" date="2016-10" db="EMBL/GenBank/DDBJ databases">
        <authorList>
            <person name="Varghese N."/>
            <person name="Submissions S."/>
        </authorList>
    </citation>
    <scope>NUCLEOTIDE SEQUENCE [LARGE SCALE GENOMIC DNA]</scope>
    <source>
        <strain evidence="13">DSM 13577</strain>
    </source>
</reference>
<accession>A0A1H9ZRM3</accession>